<protein>
    <submittedName>
        <fullName evidence="3">Uncharacterized protein LOC104211763</fullName>
    </submittedName>
</protein>
<name>A0A1U7V2J7_NICSY</name>
<reference evidence="2" key="1">
    <citation type="journal article" date="2013" name="Genome Biol.">
        <title>Reference genomes and transcriptomes of Nicotiana sylvestris and Nicotiana tomentosiformis.</title>
        <authorList>
            <person name="Sierro N."/>
            <person name="Battey J.N."/>
            <person name="Ouadi S."/>
            <person name="Bovet L."/>
            <person name="Goepfert S."/>
            <person name="Bakaher N."/>
            <person name="Peitsch M.C."/>
            <person name="Ivanov N.V."/>
        </authorList>
    </citation>
    <scope>NUCLEOTIDE SEQUENCE [LARGE SCALE GENOMIC DNA]</scope>
</reference>
<gene>
    <name evidence="3" type="primary">LOC104211763</name>
</gene>
<reference evidence="3" key="2">
    <citation type="submission" date="2025-08" db="UniProtKB">
        <authorList>
            <consortium name="RefSeq"/>
        </authorList>
    </citation>
    <scope>IDENTIFICATION</scope>
    <source>
        <tissue evidence="3">Leaf</tissue>
    </source>
</reference>
<organism evidence="2 3">
    <name type="scientific">Nicotiana sylvestris</name>
    <name type="common">Wood tobacco</name>
    <name type="synonym">South American tobacco</name>
    <dbReference type="NCBI Taxonomy" id="4096"/>
    <lineage>
        <taxon>Eukaryota</taxon>
        <taxon>Viridiplantae</taxon>
        <taxon>Streptophyta</taxon>
        <taxon>Embryophyta</taxon>
        <taxon>Tracheophyta</taxon>
        <taxon>Spermatophyta</taxon>
        <taxon>Magnoliopsida</taxon>
        <taxon>eudicotyledons</taxon>
        <taxon>Gunneridae</taxon>
        <taxon>Pentapetalae</taxon>
        <taxon>asterids</taxon>
        <taxon>lamiids</taxon>
        <taxon>Solanales</taxon>
        <taxon>Solanaceae</taxon>
        <taxon>Nicotianoideae</taxon>
        <taxon>Nicotianeae</taxon>
        <taxon>Nicotiana</taxon>
    </lineage>
</organism>
<evidence type="ECO:0000313" key="2">
    <source>
        <dbReference type="Proteomes" id="UP000189701"/>
    </source>
</evidence>
<dbReference type="AlphaFoldDB" id="A0A1U7V2J7"/>
<proteinExistence type="predicted"/>
<evidence type="ECO:0000313" key="3">
    <source>
        <dbReference type="RefSeq" id="XP_009759181.1"/>
    </source>
</evidence>
<sequence>MCDKKVPLKLKGKFYRAVVRPAMLYGDECWVTKNSHTYKMKVAEMRMLRWICGHTRLDNCVEPQKRPGSHRSGIGHPREGLQMQGIGRICASAEARELTAEAEGDRRSGSGGRTCGIAEAVK</sequence>
<dbReference type="PANTHER" id="PTHR46238:SF8">
    <property type="entry name" value="ENDONUCLEASE_EXONUCLEASE_PHOSPHATASE DOMAIN-CONTAINING PROTEIN"/>
    <property type="match status" value="1"/>
</dbReference>
<dbReference type="PANTHER" id="PTHR46238">
    <property type="entry name" value="REVERSE TRANSCRIPTASE DOMAIN-CONTAINING PROTEIN"/>
    <property type="match status" value="1"/>
</dbReference>
<accession>A0A1U7V2J7</accession>
<evidence type="ECO:0000256" key="1">
    <source>
        <dbReference type="SAM" id="MobiDB-lite"/>
    </source>
</evidence>
<keyword evidence="2" id="KW-1185">Reference proteome</keyword>
<dbReference type="RefSeq" id="XP_009759181.1">
    <property type="nucleotide sequence ID" value="XM_009760879.1"/>
</dbReference>
<dbReference type="Proteomes" id="UP000189701">
    <property type="component" value="Unplaced"/>
</dbReference>
<feature type="region of interest" description="Disordered" evidence="1">
    <location>
        <begin position="100"/>
        <end position="122"/>
    </location>
</feature>